<comment type="subcellular location">
    <subcellularLocation>
        <location evidence="3">Endoplasmic reticulum membrane</location>
        <topology evidence="3">Peripheral membrane protein</topology>
    </subcellularLocation>
    <subcellularLocation>
        <location evidence="2">Microsome membrane</location>
        <topology evidence="2">Peripheral membrane protein</topology>
    </subcellularLocation>
</comment>
<evidence type="ECO:0000313" key="13">
    <source>
        <dbReference type="Proteomes" id="UP000694925"/>
    </source>
</evidence>
<keyword evidence="5" id="KW-0349">Heme</keyword>
<evidence type="ECO:0000256" key="5">
    <source>
        <dbReference type="ARBA" id="ARBA00022617"/>
    </source>
</evidence>
<keyword evidence="9" id="KW-0560">Oxidoreductase</keyword>
<dbReference type="GeneID" id="108627524"/>
<protein>
    <submittedName>
        <fullName evidence="14">Probable cytochrome P450 6a21</fullName>
    </submittedName>
</protein>
<dbReference type="Pfam" id="PF00067">
    <property type="entry name" value="p450"/>
    <property type="match status" value="1"/>
</dbReference>
<comment type="cofactor">
    <cofactor evidence="1">
        <name>heme</name>
        <dbReference type="ChEBI" id="CHEBI:30413"/>
    </cofactor>
</comment>
<dbReference type="SUPFAM" id="SSF48264">
    <property type="entry name" value="Cytochrome P450"/>
    <property type="match status" value="1"/>
</dbReference>
<dbReference type="InterPro" id="IPR036396">
    <property type="entry name" value="Cyt_P450_sf"/>
</dbReference>
<gene>
    <name evidence="14" type="primary">LOC108627524</name>
</gene>
<dbReference type="GO" id="GO:0005506">
    <property type="term" value="F:iron ion binding"/>
    <property type="evidence" value="ECO:0007669"/>
    <property type="project" value="InterPro"/>
</dbReference>
<evidence type="ECO:0000256" key="1">
    <source>
        <dbReference type="ARBA" id="ARBA00001971"/>
    </source>
</evidence>
<keyword evidence="11" id="KW-0503">Monooxygenase</keyword>
<organism evidence="13 14">
    <name type="scientific">Ceratina calcarata</name>
    <dbReference type="NCBI Taxonomy" id="156304"/>
    <lineage>
        <taxon>Eukaryota</taxon>
        <taxon>Metazoa</taxon>
        <taxon>Ecdysozoa</taxon>
        <taxon>Arthropoda</taxon>
        <taxon>Hexapoda</taxon>
        <taxon>Insecta</taxon>
        <taxon>Pterygota</taxon>
        <taxon>Neoptera</taxon>
        <taxon>Endopterygota</taxon>
        <taxon>Hymenoptera</taxon>
        <taxon>Apocrita</taxon>
        <taxon>Aculeata</taxon>
        <taxon>Apoidea</taxon>
        <taxon>Anthophila</taxon>
        <taxon>Apidae</taxon>
        <taxon>Ceratina</taxon>
        <taxon>Zadontomerus</taxon>
    </lineage>
</organism>
<evidence type="ECO:0000256" key="11">
    <source>
        <dbReference type="ARBA" id="ARBA00023033"/>
    </source>
</evidence>
<comment type="similarity">
    <text evidence="4">Belongs to the cytochrome P450 family.</text>
</comment>
<keyword evidence="8" id="KW-0492">Microsome</keyword>
<evidence type="ECO:0000256" key="7">
    <source>
        <dbReference type="ARBA" id="ARBA00022824"/>
    </source>
</evidence>
<reference evidence="14" key="1">
    <citation type="submission" date="2025-08" db="UniProtKB">
        <authorList>
            <consortium name="RefSeq"/>
        </authorList>
    </citation>
    <scope>IDENTIFICATION</scope>
    <source>
        <tissue evidence="14">Whole body</tissue>
    </source>
</reference>
<feature type="non-terminal residue" evidence="14">
    <location>
        <position position="1"/>
    </location>
</feature>
<keyword evidence="7" id="KW-0256">Endoplasmic reticulum</keyword>
<evidence type="ECO:0000256" key="12">
    <source>
        <dbReference type="ARBA" id="ARBA00023136"/>
    </source>
</evidence>
<evidence type="ECO:0000256" key="3">
    <source>
        <dbReference type="ARBA" id="ARBA00004406"/>
    </source>
</evidence>
<dbReference type="InterPro" id="IPR002402">
    <property type="entry name" value="Cyt_P450_E_grp-II"/>
</dbReference>
<evidence type="ECO:0000256" key="2">
    <source>
        <dbReference type="ARBA" id="ARBA00004174"/>
    </source>
</evidence>
<dbReference type="InterPro" id="IPR050476">
    <property type="entry name" value="Insect_CytP450_Detox"/>
</dbReference>
<evidence type="ECO:0000313" key="14">
    <source>
        <dbReference type="RefSeq" id="XP_017884298.1"/>
    </source>
</evidence>
<dbReference type="GO" id="GO:0020037">
    <property type="term" value="F:heme binding"/>
    <property type="evidence" value="ECO:0007669"/>
    <property type="project" value="InterPro"/>
</dbReference>
<keyword evidence="13" id="KW-1185">Reference proteome</keyword>
<accession>A0AAJ7J421</accession>
<dbReference type="RefSeq" id="XP_017884298.1">
    <property type="nucleotide sequence ID" value="XM_018028809.1"/>
</dbReference>
<keyword evidence="12" id="KW-0472">Membrane</keyword>
<evidence type="ECO:0000256" key="4">
    <source>
        <dbReference type="ARBA" id="ARBA00010617"/>
    </source>
</evidence>
<sequence>LLEPKRWRPLRTRLSPTFTSGKLKEMFSMIIECSNTFEKYVDSLIANGNNIDVREVCARFTTDVISSCAFGLDTNAMSGENNKFREIGKTFFNMSLVQRIKIQLREGLPTLYTLLGYILPRDDMTQFFTKVVNDVIDYRRKNNVVRQDFIHTLMDLQDHPEKLSINLTNDLLIAQAFVFFVAGFETSASTIANALYELAQNQDIQDKLREEITEHHDMNNGEWLYESIKKMPILDVVLK</sequence>
<evidence type="ECO:0000256" key="10">
    <source>
        <dbReference type="ARBA" id="ARBA00023004"/>
    </source>
</evidence>
<proteinExistence type="inferred from homology"/>
<dbReference type="GO" id="GO:0004497">
    <property type="term" value="F:monooxygenase activity"/>
    <property type="evidence" value="ECO:0007669"/>
    <property type="project" value="UniProtKB-KW"/>
</dbReference>
<dbReference type="KEGG" id="ccal:108627524"/>
<evidence type="ECO:0000256" key="6">
    <source>
        <dbReference type="ARBA" id="ARBA00022723"/>
    </source>
</evidence>
<name>A0AAJ7J421_9HYME</name>
<dbReference type="Proteomes" id="UP000694925">
    <property type="component" value="Unplaced"/>
</dbReference>
<dbReference type="InterPro" id="IPR001128">
    <property type="entry name" value="Cyt_P450"/>
</dbReference>
<feature type="non-terminal residue" evidence="14">
    <location>
        <position position="239"/>
    </location>
</feature>
<dbReference type="PANTHER" id="PTHR24292">
    <property type="entry name" value="CYTOCHROME P450"/>
    <property type="match status" value="1"/>
</dbReference>
<evidence type="ECO:0000256" key="9">
    <source>
        <dbReference type="ARBA" id="ARBA00023002"/>
    </source>
</evidence>
<dbReference type="Gene3D" id="1.10.630.10">
    <property type="entry name" value="Cytochrome P450"/>
    <property type="match status" value="1"/>
</dbReference>
<keyword evidence="10" id="KW-0408">Iron</keyword>
<dbReference type="AlphaFoldDB" id="A0AAJ7J421"/>
<dbReference type="GO" id="GO:0016705">
    <property type="term" value="F:oxidoreductase activity, acting on paired donors, with incorporation or reduction of molecular oxygen"/>
    <property type="evidence" value="ECO:0007669"/>
    <property type="project" value="InterPro"/>
</dbReference>
<dbReference type="PRINTS" id="PR00464">
    <property type="entry name" value="EP450II"/>
</dbReference>
<dbReference type="PANTHER" id="PTHR24292:SF54">
    <property type="entry name" value="CYP9F3-RELATED"/>
    <property type="match status" value="1"/>
</dbReference>
<keyword evidence="6" id="KW-0479">Metal-binding</keyword>
<dbReference type="GO" id="GO:0005789">
    <property type="term" value="C:endoplasmic reticulum membrane"/>
    <property type="evidence" value="ECO:0007669"/>
    <property type="project" value="UniProtKB-SubCell"/>
</dbReference>
<evidence type="ECO:0000256" key="8">
    <source>
        <dbReference type="ARBA" id="ARBA00022848"/>
    </source>
</evidence>